<evidence type="ECO:0000313" key="2">
    <source>
        <dbReference type="Proteomes" id="UP000502260"/>
    </source>
</evidence>
<evidence type="ECO:0000313" key="1">
    <source>
        <dbReference type="EMBL" id="BCB26499.1"/>
    </source>
</evidence>
<proteinExistence type="predicted"/>
<accession>A0A6F8VCN3</accession>
<sequence length="79" mass="8329">MPPGGDGGVAEIAPAGGFQLGLGRAGLVACRAQLRVLQRVAQQVGQFAGLRRQAAQDSQQRGGEYQAFQMKFLEEGRTA</sequence>
<dbReference type="KEGG" id="slac:SKTS_13850"/>
<dbReference type="Proteomes" id="UP000502260">
    <property type="component" value="Chromosome"/>
</dbReference>
<protein>
    <submittedName>
        <fullName evidence="1">Uncharacterized protein</fullName>
    </submittedName>
</protein>
<reference evidence="2" key="1">
    <citation type="submission" date="2020-03" db="EMBL/GenBank/DDBJ databases">
        <title>Complete genome sequence of sulfur-oxidizing bacterium skT11.</title>
        <authorList>
            <person name="Kanda M."/>
            <person name="Kojima H."/>
            <person name="Fukui M."/>
        </authorList>
    </citation>
    <scope>NUCLEOTIDE SEQUENCE [LARGE SCALE GENOMIC DNA]</scope>
    <source>
        <strain evidence="2">skT11</strain>
    </source>
</reference>
<dbReference type="AlphaFoldDB" id="A0A6F8VCN3"/>
<name>A0A6F8VCN3_9PROT</name>
<dbReference type="EMBL" id="AP022853">
    <property type="protein sequence ID" value="BCB26499.1"/>
    <property type="molecule type" value="Genomic_DNA"/>
</dbReference>
<dbReference type="RefSeq" id="WP_173062313.1">
    <property type="nucleotide sequence ID" value="NZ_AP022853.1"/>
</dbReference>
<gene>
    <name evidence="1" type="ORF">SKTS_13850</name>
</gene>
<keyword evidence="2" id="KW-1185">Reference proteome</keyword>
<organism evidence="1 2">
    <name type="scientific">Sulfurimicrobium lacus</name>
    <dbReference type="NCBI Taxonomy" id="2715678"/>
    <lineage>
        <taxon>Bacteria</taxon>
        <taxon>Pseudomonadati</taxon>
        <taxon>Pseudomonadota</taxon>
        <taxon>Betaproteobacteria</taxon>
        <taxon>Nitrosomonadales</taxon>
        <taxon>Sulfuricellaceae</taxon>
        <taxon>Sulfurimicrobium</taxon>
    </lineage>
</organism>